<sequence>DYAADCNEQGKQRDNGPPWPRISMALVAHFLATLAGNREPAVSQALAVLKHYWTQTIKDDKSVALSLLPEHVRYCRIRACLFDEKAGKKEADTYKRQFMMGPYIQVVTIDGMSLVTAHAALQVCIRQENGKIKPGAATEVALERDAERLLAKFGM</sequence>
<dbReference type="EMBL" id="CAUYUJ010017573">
    <property type="protein sequence ID" value="CAK0875925.1"/>
    <property type="molecule type" value="Genomic_DNA"/>
</dbReference>
<protein>
    <submittedName>
        <fullName evidence="1">Uncharacterized protein</fullName>
    </submittedName>
</protein>
<gene>
    <name evidence="1" type="ORF">PCOR1329_LOCUS60469</name>
</gene>
<accession>A0ABN9VUA9</accession>
<organism evidence="1 2">
    <name type="scientific">Prorocentrum cordatum</name>
    <dbReference type="NCBI Taxonomy" id="2364126"/>
    <lineage>
        <taxon>Eukaryota</taxon>
        <taxon>Sar</taxon>
        <taxon>Alveolata</taxon>
        <taxon>Dinophyceae</taxon>
        <taxon>Prorocentrales</taxon>
        <taxon>Prorocentraceae</taxon>
        <taxon>Prorocentrum</taxon>
    </lineage>
</organism>
<comment type="caution">
    <text evidence="1">The sequence shown here is derived from an EMBL/GenBank/DDBJ whole genome shotgun (WGS) entry which is preliminary data.</text>
</comment>
<dbReference type="Proteomes" id="UP001189429">
    <property type="component" value="Unassembled WGS sequence"/>
</dbReference>
<keyword evidence="2" id="KW-1185">Reference proteome</keyword>
<reference evidence="1" key="1">
    <citation type="submission" date="2023-10" db="EMBL/GenBank/DDBJ databases">
        <authorList>
            <person name="Chen Y."/>
            <person name="Shah S."/>
            <person name="Dougan E. K."/>
            <person name="Thang M."/>
            <person name="Chan C."/>
        </authorList>
    </citation>
    <scope>NUCLEOTIDE SEQUENCE [LARGE SCALE GENOMIC DNA]</scope>
</reference>
<proteinExistence type="predicted"/>
<feature type="non-terminal residue" evidence="1">
    <location>
        <position position="155"/>
    </location>
</feature>
<feature type="non-terminal residue" evidence="1">
    <location>
        <position position="1"/>
    </location>
</feature>
<evidence type="ECO:0000313" key="1">
    <source>
        <dbReference type="EMBL" id="CAK0875925.1"/>
    </source>
</evidence>
<evidence type="ECO:0000313" key="2">
    <source>
        <dbReference type="Proteomes" id="UP001189429"/>
    </source>
</evidence>
<name>A0ABN9VUA9_9DINO</name>